<evidence type="ECO:0000313" key="1">
    <source>
        <dbReference type="EMBL" id="MEE6307291.1"/>
    </source>
</evidence>
<dbReference type="RefSeq" id="WP_331207598.1">
    <property type="nucleotide sequence ID" value="NZ_JAZGQL010000006.1"/>
</dbReference>
<dbReference type="EMBL" id="JAZGQL010000006">
    <property type="protein sequence ID" value="MEE6307291.1"/>
    <property type="molecule type" value="Genomic_DNA"/>
</dbReference>
<proteinExistence type="predicted"/>
<sequence>MARLLLRAEFSNAPVGLALYMSAQLMEALTDLHRLSPNPAPEPKILFQRFVAWTAREPLS</sequence>
<accession>A0ABU7SBH2</accession>
<comment type="caution">
    <text evidence="1">The sequence shown here is derived from an EMBL/GenBank/DDBJ whole genome shotgun (WGS) entry which is preliminary data.</text>
</comment>
<gene>
    <name evidence="1" type="ORF">V1634_10690</name>
</gene>
<protein>
    <submittedName>
        <fullName evidence="1">Uncharacterized protein</fullName>
    </submittedName>
</protein>
<dbReference type="Proteomes" id="UP001339911">
    <property type="component" value="Unassembled WGS sequence"/>
</dbReference>
<name>A0ABU7SBH2_9ACTN</name>
<reference evidence="1 2" key="1">
    <citation type="submission" date="2024-01" db="EMBL/GenBank/DDBJ databases">
        <title>Genome insights into Plantactinospora veratri sp. nov.</title>
        <authorList>
            <person name="Wang L."/>
        </authorList>
    </citation>
    <scope>NUCLEOTIDE SEQUENCE [LARGE SCALE GENOMIC DNA]</scope>
    <source>
        <strain evidence="1 2">NEAU-FHS4</strain>
    </source>
</reference>
<keyword evidence="2" id="KW-1185">Reference proteome</keyword>
<organism evidence="1 2">
    <name type="scientific">Plantactinospora veratri</name>
    <dbReference type="NCBI Taxonomy" id="1436122"/>
    <lineage>
        <taxon>Bacteria</taxon>
        <taxon>Bacillati</taxon>
        <taxon>Actinomycetota</taxon>
        <taxon>Actinomycetes</taxon>
        <taxon>Micromonosporales</taxon>
        <taxon>Micromonosporaceae</taxon>
        <taxon>Plantactinospora</taxon>
    </lineage>
</organism>
<evidence type="ECO:0000313" key="2">
    <source>
        <dbReference type="Proteomes" id="UP001339911"/>
    </source>
</evidence>